<organism evidence="1 2">
    <name type="scientific">Vibrio mimicus VM603</name>
    <dbReference type="NCBI Taxonomy" id="671074"/>
    <lineage>
        <taxon>Bacteria</taxon>
        <taxon>Pseudomonadati</taxon>
        <taxon>Pseudomonadota</taxon>
        <taxon>Gammaproteobacteria</taxon>
        <taxon>Vibrionales</taxon>
        <taxon>Vibrionaceae</taxon>
        <taxon>Vibrio</taxon>
    </lineage>
</organism>
<evidence type="ECO:0000313" key="1">
    <source>
        <dbReference type="EMBL" id="EEW07026.1"/>
    </source>
</evidence>
<dbReference type="EMBL" id="ACYU01000079">
    <property type="protein sequence ID" value="EEW07026.1"/>
    <property type="molecule type" value="Genomic_DNA"/>
</dbReference>
<accession>D2YE14</accession>
<name>D2YE14_VIBMI</name>
<dbReference type="Proteomes" id="UP000004827">
    <property type="component" value="Unassembled WGS sequence"/>
</dbReference>
<protein>
    <recommendedName>
        <fullName evidence="3">Retention module-containing protein</fullName>
    </recommendedName>
</protein>
<evidence type="ECO:0008006" key="3">
    <source>
        <dbReference type="Google" id="ProtNLM"/>
    </source>
</evidence>
<proteinExistence type="predicted"/>
<dbReference type="NCBIfam" id="NF033682">
    <property type="entry name" value="retention_LapA"/>
    <property type="match status" value="1"/>
</dbReference>
<dbReference type="RefSeq" id="WP_005509485.1">
    <property type="nucleotide sequence ID" value="NZ_ACYU01000079.1"/>
</dbReference>
<dbReference type="InterPro" id="IPR047777">
    <property type="entry name" value="LapA-like_RM"/>
</dbReference>
<evidence type="ECO:0000313" key="2">
    <source>
        <dbReference type="Proteomes" id="UP000004827"/>
    </source>
</evidence>
<dbReference type="AlphaFoldDB" id="D2YE14"/>
<gene>
    <name evidence="1" type="ORF">VMB_17610</name>
</gene>
<sequence>MESQVVTQPVTVTSVSGNVVVVNAQGQARIVNTGDVLQPGEIIIAVNQAEVVVQTSLGAVQVDANCIACLPELALDEQPALFTSPLQGEINVDLTKLDTANFDAQAIAAIQQAILDGVDPTTALEAAAAGAGATGSANEGAITIAYNYPEVLASTSFDTHGFTQTFSTTQTFVNPLRFAEGGKVLLHK</sequence>
<reference evidence="1 2" key="1">
    <citation type="journal article" date="2009" name="BMC Evol. Biol.">
        <title>Genomic taxonomy of Vibrios.</title>
        <authorList>
            <person name="Thompson C.C."/>
            <person name="Vicente A.C."/>
            <person name="Souza R.C."/>
            <person name="Vasconcelos A.T."/>
            <person name="Vesth T."/>
            <person name="Alves N.Jr."/>
            <person name="Ussery D.W."/>
            <person name="Iida T."/>
            <person name="Thompson F.L."/>
        </authorList>
    </citation>
    <scope>NUCLEOTIDE SEQUENCE [LARGE SCALE GENOMIC DNA]</scope>
    <source>
        <strain evidence="1 2">VM603</strain>
    </source>
</reference>
<comment type="caution">
    <text evidence="1">The sequence shown here is derived from an EMBL/GenBank/DDBJ whole genome shotgun (WGS) entry which is preliminary data.</text>
</comment>